<keyword evidence="1" id="KW-0472">Membrane</keyword>
<name>A0ABX0X6M3_9BACT</name>
<dbReference type="EMBL" id="JAATJH010000001">
    <property type="protein sequence ID" value="NJC24879.1"/>
    <property type="molecule type" value="Genomic_DNA"/>
</dbReference>
<dbReference type="RefSeq" id="WP_168035679.1">
    <property type="nucleotide sequence ID" value="NZ_JAATJH010000001.1"/>
</dbReference>
<evidence type="ECO:0000256" key="1">
    <source>
        <dbReference type="SAM" id="Phobius"/>
    </source>
</evidence>
<protein>
    <submittedName>
        <fullName evidence="2">Uncharacterized protein</fullName>
    </submittedName>
</protein>
<dbReference type="SUPFAM" id="SSF103473">
    <property type="entry name" value="MFS general substrate transporter"/>
    <property type="match status" value="1"/>
</dbReference>
<sequence length="152" mass="17069">MADDSIFEKKIDPVYQAGGVLILVFVFQALGTAVSAGTEDVVNNRWAWLCAASFMLFYALFNAIMSATSKNILKYWGRSLYSFMGLALGSGLLAWAFSGIPIGEAGSYKWIFFVVTFGYLVFMSMIAIMKNVVDFAQKEEWNKPKLKSRKRR</sequence>
<dbReference type="Proteomes" id="UP000770785">
    <property type="component" value="Unassembled WGS sequence"/>
</dbReference>
<evidence type="ECO:0000313" key="2">
    <source>
        <dbReference type="EMBL" id="NJC24879.1"/>
    </source>
</evidence>
<reference evidence="2 3" key="1">
    <citation type="submission" date="2020-03" db="EMBL/GenBank/DDBJ databases">
        <title>Genomic Encyclopedia of Type Strains, Phase IV (KMG-IV): sequencing the most valuable type-strain genomes for metagenomic binning, comparative biology and taxonomic classification.</title>
        <authorList>
            <person name="Goeker M."/>
        </authorList>
    </citation>
    <scope>NUCLEOTIDE SEQUENCE [LARGE SCALE GENOMIC DNA]</scope>
    <source>
        <strain evidence="2 3">DSM 105096</strain>
    </source>
</reference>
<gene>
    <name evidence="2" type="ORF">GGR27_000360</name>
</gene>
<evidence type="ECO:0000313" key="3">
    <source>
        <dbReference type="Proteomes" id="UP000770785"/>
    </source>
</evidence>
<accession>A0ABX0X6M3</accession>
<proteinExistence type="predicted"/>
<keyword evidence="3" id="KW-1185">Reference proteome</keyword>
<feature type="transmembrane region" description="Helical" evidence="1">
    <location>
        <begin position="14"/>
        <end position="34"/>
    </location>
</feature>
<feature type="transmembrane region" description="Helical" evidence="1">
    <location>
        <begin position="80"/>
        <end position="98"/>
    </location>
</feature>
<organism evidence="2 3">
    <name type="scientific">Neolewinella antarctica</name>
    <dbReference type="NCBI Taxonomy" id="442734"/>
    <lineage>
        <taxon>Bacteria</taxon>
        <taxon>Pseudomonadati</taxon>
        <taxon>Bacteroidota</taxon>
        <taxon>Saprospiria</taxon>
        <taxon>Saprospirales</taxon>
        <taxon>Lewinellaceae</taxon>
        <taxon>Neolewinella</taxon>
    </lineage>
</organism>
<keyword evidence="1" id="KW-0812">Transmembrane</keyword>
<feature type="transmembrane region" description="Helical" evidence="1">
    <location>
        <begin position="110"/>
        <end position="129"/>
    </location>
</feature>
<dbReference type="InterPro" id="IPR036259">
    <property type="entry name" value="MFS_trans_sf"/>
</dbReference>
<keyword evidence="1" id="KW-1133">Transmembrane helix</keyword>
<feature type="transmembrane region" description="Helical" evidence="1">
    <location>
        <begin position="46"/>
        <end position="68"/>
    </location>
</feature>
<comment type="caution">
    <text evidence="2">The sequence shown here is derived from an EMBL/GenBank/DDBJ whole genome shotgun (WGS) entry which is preliminary data.</text>
</comment>